<dbReference type="Pfam" id="PF00072">
    <property type="entry name" value="Response_reg"/>
    <property type="match status" value="1"/>
</dbReference>
<dbReference type="InterPro" id="IPR003661">
    <property type="entry name" value="HisK_dim/P_dom"/>
</dbReference>
<organism evidence="12 13">
    <name type="scientific">Micromonospora haikouensis</name>
    <dbReference type="NCBI Taxonomy" id="686309"/>
    <lineage>
        <taxon>Bacteria</taxon>
        <taxon>Bacillati</taxon>
        <taxon>Actinomycetota</taxon>
        <taxon>Actinomycetes</taxon>
        <taxon>Micromonosporales</taxon>
        <taxon>Micromonosporaceae</taxon>
        <taxon>Micromonospora</taxon>
    </lineage>
</organism>
<feature type="domain" description="Response regulatory" evidence="11">
    <location>
        <begin position="669"/>
        <end position="784"/>
    </location>
</feature>
<dbReference type="PANTHER" id="PTHR43547:SF2">
    <property type="entry name" value="HYBRID SIGNAL TRANSDUCTION HISTIDINE KINASE C"/>
    <property type="match status" value="1"/>
</dbReference>
<dbReference type="SMART" id="SM00388">
    <property type="entry name" value="HisKA"/>
    <property type="match status" value="1"/>
</dbReference>
<dbReference type="Proteomes" id="UP000032254">
    <property type="component" value="Unassembled WGS sequence"/>
</dbReference>
<dbReference type="FunFam" id="3.30.565.10:FF:000006">
    <property type="entry name" value="Sensor histidine kinase WalK"/>
    <property type="match status" value="1"/>
</dbReference>
<dbReference type="CDD" id="cd16922">
    <property type="entry name" value="HATPase_EvgS-ArcB-TorS-like"/>
    <property type="match status" value="1"/>
</dbReference>
<comment type="subcellular location">
    <subcellularLocation>
        <location evidence="2">Cell membrane</location>
    </subcellularLocation>
</comment>
<evidence type="ECO:0000256" key="1">
    <source>
        <dbReference type="ARBA" id="ARBA00000085"/>
    </source>
</evidence>
<dbReference type="InterPro" id="IPR005467">
    <property type="entry name" value="His_kinase_dom"/>
</dbReference>
<feature type="domain" description="Histidine kinase" evidence="10">
    <location>
        <begin position="396"/>
        <end position="612"/>
    </location>
</feature>
<dbReference type="Gene3D" id="3.60.40.10">
    <property type="entry name" value="PPM-type phosphatase domain"/>
    <property type="match status" value="1"/>
</dbReference>
<dbReference type="InterPro" id="IPR029016">
    <property type="entry name" value="GAF-like_dom_sf"/>
</dbReference>
<dbReference type="Gene3D" id="3.40.50.2300">
    <property type="match status" value="1"/>
</dbReference>
<keyword evidence="5" id="KW-0808">Transferase</keyword>
<evidence type="ECO:0000313" key="12">
    <source>
        <dbReference type="EMBL" id="KIR65597.1"/>
    </source>
</evidence>
<dbReference type="GeneID" id="301304362"/>
<dbReference type="Gene3D" id="3.30.450.40">
    <property type="match status" value="1"/>
</dbReference>
<feature type="region of interest" description="Disordered" evidence="9">
    <location>
        <begin position="237"/>
        <end position="279"/>
    </location>
</feature>
<dbReference type="FunFam" id="1.10.287.130:FF:000045">
    <property type="entry name" value="Two-component system sensor histidine kinase/response regulator"/>
    <property type="match status" value="1"/>
</dbReference>
<dbReference type="PANTHER" id="PTHR43547">
    <property type="entry name" value="TWO-COMPONENT HISTIDINE KINASE"/>
    <property type="match status" value="1"/>
</dbReference>
<dbReference type="InterPro" id="IPR004358">
    <property type="entry name" value="Sig_transdc_His_kin-like_C"/>
</dbReference>
<dbReference type="Pfam" id="PF13581">
    <property type="entry name" value="HATPase_c_2"/>
    <property type="match status" value="1"/>
</dbReference>
<dbReference type="Pfam" id="PF07228">
    <property type="entry name" value="SpoIIE"/>
    <property type="match status" value="1"/>
</dbReference>
<evidence type="ECO:0000256" key="8">
    <source>
        <dbReference type="PROSITE-ProRule" id="PRU00169"/>
    </source>
</evidence>
<dbReference type="SUPFAM" id="SSF55874">
    <property type="entry name" value="ATPase domain of HSP90 chaperone/DNA topoisomerase II/histidine kinase"/>
    <property type="match status" value="2"/>
</dbReference>
<dbReference type="EMBL" id="JXSX01000001">
    <property type="protein sequence ID" value="KIR65597.1"/>
    <property type="molecule type" value="Genomic_DNA"/>
</dbReference>
<dbReference type="Gene3D" id="3.30.450.20">
    <property type="entry name" value="PAS domain"/>
    <property type="match status" value="1"/>
</dbReference>
<dbReference type="AlphaFoldDB" id="A0A0D0V3X2"/>
<dbReference type="PRINTS" id="PR00344">
    <property type="entry name" value="BCTRLSENSOR"/>
</dbReference>
<dbReference type="InterPro" id="IPR036890">
    <property type="entry name" value="HATPase_C_sf"/>
</dbReference>
<dbReference type="GO" id="GO:0000155">
    <property type="term" value="F:phosphorelay sensor kinase activity"/>
    <property type="evidence" value="ECO:0007669"/>
    <property type="project" value="InterPro"/>
</dbReference>
<dbReference type="OrthoDB" id="163538at2"/>
<evidence type="ECO:0000256" key="7">
    <source>
        <dbReference type="ARBA" id="ARBA00023012"/>
    </source>
</evidence>
<dbReference type="InterPro" id="IPR003594">
    <property type="entry name" value="HATPase_dom"/>
</dbReference>
<gene>
    <name evidence="12" type="ORF">TK50_09470</name>
</gene>
<dbReference type="InterPro" id="IPR036457">
    <property type="entry name" value="PPM-type-like_dom_sf"/>
</dbReference>
<comment type="catalytic activity">
    <reaction evidence="1">
        <text>ATP + protein L-histidine = ADP + protein N-phospho-L-histidine.</text>
        <dbReference type="EC" id="2.7.13.3"/>
    </reaction>
</comment>
<dbReference type="Pfam" id="PF02518">
    <property type="entry name" value="HATPase_c"/>
    <property type="match status" value="1"/>
</dbReference>
<proteinExistence type="predicted"/>
<accession>A0A0D0V3X2</accession>
<dbReference type="Gene3D" id="1.10.287.130">
    <property type="match status" value="1"/>
</dbReference>
<dbReference type="InterPro" id="IPR011006">
    <property type="entry name" value="CheY-like_superfamily"/>
</dbReference>
<sequence>MSSAQGGEDGQHPSVGTVAETFPPLLTAACAAGGEMGERLLRFDWAASPLGAPSGWPPALCHAVAMMLSSRAQIVMFWGPEHRAFYNDAYLPTIGDKHPHAIGQPANEHWRETWDVLGPLLDSVHKTGEPYRGENHPFVLHRHGFLEDVYFDISYDPIRAADGGIDGVLCLVNETTGRVLGERRLRALAELGSDLAEAENVAALGRAAAGVLDRHRADVPFALLYLRDDAGKLTLAGRSGTGLPAPAGRSGTGLPAPAGRSGTGLPAPAGRGGADDADGAVAPLPLGEAATATVSRVADGGSATTIDVADLLPHLDAGAAAQALVLPVTATHEPVGALVVGVSARLPFTDEYRTFFDLIAAQLSRAVGRQRAYEQERDRAAELAALDRAKTNFFANVSHEFRTPLTLVLGPLEELLADPTLPDPHLDRLTMMHRNALRLLKLVNTVLDFSRLESGRLAAHYQPTDLADYTARLASTFRSATERAGLRLVVDCPPLPAPVYVDRDMWEKIVLNLVANAVKFTFDGEVRVRVRAVDGAARLEVADTGVGIAPEELPHVFERFHRVPGVRSRTHEGTGIGLALVRELVEMHGGRAEATSVADRGSTFTVTVPFGSAHLPADRVAADAPAAPPELGQARLFAAETALWTGAPGRPGAGEAAGSTGGERAAAGRILLADDNADLREHVTRLLRPSWEVVAVPDGVEALRRAVEAPFDLVLTDVMMPRLDGFGLVTALRADPRTRHVPIVLLSARAGSAEAVAGLAVGADDYLTKPFSGEELIARVRANVELGQLRGQIIRRLRALADAAVAVNTARTTAEVLQVAARHALGLAEAARVVVTSSGARYEADGGGTAAVEPSVVLPLTGSAGETLGELRVWGHAEDAADPGHAALTQLARLVGVRLENAQLYEAEHRVATTLQHSLLPRSLPRLPGAVVASRYLPGSADVEVGGDWYDVIRLDDDELVLVIGDVVGKGVRAAASMGQLRNALRAYVLEGYDPGESLTRLNRLVGSAEQPSFATVVCLWFSPRTGRLRYASAGHPSPLLIRGDDVAFLHDRALGPPVGAIPGASYRTVDDALAPGARLLLYTDGLIEDRQLGLDAALAQLRADAAGGEHVADLVDAVVERVAARPLRDDVAVLALEATEPNRFALRLPADPTRLSVLRRRLEDFLTAHRVGENDLFDLTVAVSEAAANAIEHPVCPAEPTIGVEVTIADGTVVATVRDSGQWRESTGAGFRGRGLALIRALGDLTVSRTAEGTQVTLRRRLRN</sequence>
<dbReference type="SUPFAM" id="SSF55781">
    <property type="entry name" value="GAF domain-like"/>
    <property type="match status" value="1"/>
</dbReference>
<dbReference type="SUPFAM" id="SSF81606">
    <property type="entry name" value="PP2C-like"/>
    <property type="match status" value="1"/>
</dbReference>
<keyword evidence="6 12" id="KW-0418">Kinase</keyword>
<dbReference type="SMART" id="SM00448">
    <property type="entry name" value="REC"/>
    <property type="match status" value="1"/>
</dbReference>
<dbReference type="PROSITE" id="PS50109">
    <property type="entry name" value="HIS_KIN"/>
    <property type="match status" value="1"/>
</dbReference>
<evidence type="ECO:0000259" key="11">
    <source>
        <dbReference type="PROSITE" id="PS50110"/>
    </source>
</evidence>
<dbReference type="CDD" id="cd16936">
    <property type="entry name" value="HATPase_RsbW-like"/>
    <property type="match status" value="1"/>
</dbReference>
<dbReference type="Pfam" id="PF00512">
    <property type="entry name" value="HisKA"/>
    <property type="match status" value="1"/>
</dbReference>
<evidence type="ECO:0000256" key="5">
    <source>
        <dbReference type="ARBA" id="ARBA00022679"/>
    </source>
</evidence>
<keyword evidence="13" id="KW-1185">Reference proteome</keyword>
<dbReference type="CDD" id="cd00082">
    <property type="entry name" value="HisKA"/>
    <property type="match status" value="1"/>
</dbReference>
<dbReference type="SMART" id="SM00331">
    <property type="entry name" value="PP2C_SIG"/>
    <property type="match status" value="1"/>
</dbReference>
<feature type="modified residue" description="4-aspartylphosphate" evidence="8">
    <location>
        <position position="717"/>
    </location>
</feature>
<dbReference type="EC" id="2.7.13.3" evidence="3"/>
<dbReference type="SUPFAM" id="SSF52172">
    <property type="entry name" value="CheY-like"/>
    <property type="match status" value="1"/>
</dbReference>
<reference evidence="12 13" key="1">
    <citation type="submission" date="2015-01" db="EMBL/GenBank/DDBJ databases">
        <title>Sequencing and annotation of Micromonospora carbonacea strain JXNU-1 genome.</title>
        <authorList>
            <person name="Long Z."/>
            <person name="Huang Y."/>
            <person name="Jiang Y."/>
        </authorList>
    </citation>
    <scope>NUCLEOTIDE SEQUENCE [LARGE SCALE GENOMIC DNA]</scope>
    <source>
        <strain evidence="12 13">JXNU-1</strain>
    </source>
</reference>
<evidence type="ECO:0000256" key="6">
    <source>
        <dbReference type="ARBA" id="ARBA00022777"/>
    </source>
</evidence>
<evidence type="ECO:0000256" key="4">
    <source>
        <dbReference type="ARBA" id="ARBA00022553"/>
    </source>
</evidence>
<evidence type="ECO:0000259" key="10">
    <source>
        <dbReference type="PROSITE" id="PS50109"/>
    </source>
</evidence>
<dbReference type="Gene3D" id="3.30.565.10">
    <property type="entry name" value="Histidine kinase-like ATPase, C-terminal domain"/>
    <property type="match status" value="2"/>
</dbReference>
<comment type="caution">
    <text evidence="12">The sequence shown here is derived from an EMBL/GenBank/DDBJ whole genome shotgun (WGS) entry which is preliminary data.</text>
</comment>
<evidence type="ECO:0000313" key="13">
    <source>
        <dbReference type="Proteomes" id="UP000032254"/>
    </source>
</evidence>
<evidence type="ECO:0000256" key="2">
    <source>
        <dbReference type="ARBA" id="ARBA00004236"/>
    </source>
</evidence>
<dbReference type="SUPFAM" id="SSF47384">
    <property type="entry name" value="Homodimeric domain of signal transducing histidine kinase"/>
    <property type="match status" value="1"/>
</dbReference>
<dbReference type="InterPro" id="IPR036097">
    <property type="entry name" value="HisK_dim/P_sf"/>
</dbReference>
<dbReference type="RefSeq" id="WP_043962401.1">
    <property type="nucleotide sequence ID" value="NZ_JXSX01000001.1"/>
</dbReference>
<name>A0A0D0V3X2_9ACTN</name>
<dbReference type="PROSITE" id="PS50110">
    <property type="entry name" value="RESPONSE_REGULATORY"/>
    <property type="match status" value="1"/>
</dbReference>
<evidence type="ECO:0000256" key="3">
    <source>
        <dbReference type="ARBA" id="ARBA00012438"/>
    </source>
</evidence>
<evidence type="ECO:0000256" key="9">
    <source>
        <dbReference type="SAM" id="MobiDB-lite"/>
    </source>
</evidence>
<keyword evidence="7" id="KW-0902">Two-component regulatory system</keyword>
<dbReference type="GO" id="GO:0005886">
    <property type="term" value="C:plasma membrane"/>
    <property type="evidence" value="ECO:0007669"/>
    <property type="project" value="UniProtKB-SubCell"/>
</dbReference>
<keyword evidence="4 8" id="KW-0597">Phosphoprotein</keyword>
<protein>
    <recommendedName>
        <fullName evidence="3">histidine kinase</fullName>
        <ecNumber evidence="3">2.7.13.3</ecNumber>
    </recommendedName>
</protein>
<dbReference type="InterPro" id="IPR001932">
    <property type="entry name" value="PPM-type_phosphatase-like_dom"/>
</dbReference>
<dbReference type="SMART" id="SM00387">
    <property type="entry name" value="HATPase_c"/>
    <property type="match status" value="1"/>
</dbReference>
<dbReference type="InterPro" id="IPR001789">
    <property type="entry name" value="Sig_transdc_resp-reg_receiver"/>
</dbReference>
<dbReference type="PATRIC" id="fig|47853.6.peg.2016"/>